<name>A0ABQ5NAF7_9CLOT</name>
<sequence length="361" mass="40509">MDNISLKGYKLKKYISVLIFIVLISIVIPSIVKAAEESNRRNMFYIQLINYTMPLVKTTSFDEDDMAENQFSIKAVVLSYLGIDIHSPMSILQKEISYLNTEEKATPSKGLVDFALNPFKLNENQISTGTTPANNEKSNEGNLNLPDNQVTMYDPKLKQNLNVAKPDVFIYHTHTSESYSPGASDNEDQTKNVCAVGDALADELEKNYGISVAHDKTVHDVVYNNSYARSAETVDKYMKKYGDFKVVIDLHRDSIENKKTETIKLNGVNTAKFMFVMSKGNPHSSKNWAVANKMVDISNKLFPGLCKGIYPYNNGIRYFNQGKSNNAVLIEVGSDVNTTEEAKNTSKYIARIIAEYINSKN</sequence>
<accession>A0ABQ5NAF7</accession>
<feature type="region of interest" description="Disordered" evidence="1">
    <location>
        <begin position="125"/>
        <end position="146"/>
    </location>
</feature>
<dbReference type="RefSeq" id="WP_264851542.1">
    <property type="nucleotide sequence ID" value="NZ_BRXR01000001.1"/>
</dbReference>
<dbReference type="InterPro" id="IPR010897">
    <property type="entry name" value="Spore_II_P"/>
</dbReference>
<comment type="caution">
    <text evidence="2">The sequence shown here is derived from an EMBL/GenBank/DDBJ whole genome shotgun (WGS) entry which is preliminary data.</text>
</comment>
<organism evidence="2 3">
    <name type="scientific">Clostridium omnivorum</name>
    <dbReference type="NCBI Taxonomy" id="1604902"/>
    <lineage>
        <taxon>Bacteria</taxon>
        <taxon>Bacillati</taxon>
        <taxon>Bacillota</taxon>
        <taxon>Clostridia</taxon>
        <taxon>Eubacteriales</taxon>
        <taxon>Clostridiaceae</taxon>
        <taxon>Clostridium</taxon>
    </lineage>
</organism>
<proteinExistence type="predicted"/>
<evidence type="ECO:0000256" key="1">
    <source>
        <dbReference type="SAM" id="MobiDB-lite"/>
    </source>
</evidence>
<dbReference type="Pfam" id="PF07454">
    <property type="entry name" value="SpoIIP"/>
    <property type="match status" value="1"/>
</dbReference>
<evidence type="ECO:0000313" key="3">
    <source>
        <dbReference type="Proteomes" id="UP001208567"/>
    </source>
</evidence>
<reference evidence="2 3" key="1">
    <citation type="journal article" date="2024" name="Int. J. Syst. Evol. Microbiol.">
        <title>Clostridium omnivorum sp. nov., isolated from anoxic soil under the treatment of reductive soil disinfestation.</title>
        <authorList>
            <person name="Ueki A."/>
            <person name="Tonouchi A."/>
            <person name="Kaku N."/>
            <person name="Honma S."/>
            <person name="Ueki K."/>
        </authorList>
    </citation>
    <scope>NUCLEOTIDE SEQUENCE [LARGE SCALE GENOMIC DNA]</scope>
    <source>
        <strain evidence="2 3">E14</strain>
    </source>
</reference>
<keyword evidence="3" id="KW-1185">Reference proteome</keyword>
<gene>
    <name evidence="2" type="primary">spoIIP</name>
    <name evidence="2" type="ORF">bsdE14_36440</name>
</gene>
<protein>
    <submittedName>
        <fullName evidence="2">Stage II sporulation protein P</fullName>
    </submittedName>
</protein>
<evidence type="ECO:0000313" key="2">
    <source>
        <dbReference type="EMBL" id="GLC32234.1"/>
    </source>
</evidence>
<dbReference type="EMBL" id="BRXR01000001">
    <property type="protein sequence ID" value="GLC32234.1"/>
    <property type="molecule type" value="Genomic_DNA"/>
</dbReference>
<dbReference type="Proteomes" id="UP001208567">
    <property type="component" value="Unassembled WGS sequence"/>
</dbReference>
<dbReference type="NCBIfam" id="TIGR02867">
    <property type="entry name" value="spore_II_P"/>
    <property type="match status" value="1"/>
</dbReference>